<dbReference type="EMBL" id="BMOY01000013">
    <property type="protein sequence ID" value="GGJ03820.1"/>
    <property type="molecule type" value="Genomic_DNA"/>
</dbReference>
<evidence type="ECO:0000313" key="1">
    <source>
        <dbReference type="EMBL" id="GGJ03820.1"/>
    </source>
</evidence>
<dbReference type="AlphaFoldDB" id="A0A917KAH2"/>
<dbReference type="Proteomes" id="UP000637695">
    <property type="component" value="Unassembled WGS sequence"/>
</dbReference>
<proteinExistence type="predicted"/>
<name>A0A917KAH2_9BACL</name>
<keyword evidence="2" id="KW-1185">Reference proteome</keyword>
<comment type="caution">
    <text evidence="1">The sequence shown here is derived from an EMBL/GenBank/DDBJ whole genome shotgun (WGS) entry which is preliminary data.</text>
</comment>
<reference evidence="1" key="2">
    <citation type="submission" date="2020-09" db="EMBL/GenBank/DDBJ databases">
        <authorList>
            <person name="Sun Q."/>
            <person name="Ohkuma M."/>
        </authorList>
    </citation>
    <scope>NUCLEOTIDE SEQUENCE</scope>
    <source>
        <strain evidence="1">JCM 18487</strain>
    </source>
</reference>
<sequence>MKLGWQLQIRFWGDRVVDQGDFEKVVNSVYYIDALGDSFLLHVAQDSWKCMVGTGSANGSTIRYIFAGGLSTHTVAVSYQS</sequence>
<gene>
    <name evidence="1" type="ORF">GCM10010885_11330</name>
</gene>
<protein>
    <submittedName>
        <fullName evidence="1">Uncharacterized protein</fullName>
    </submittedName>
</protein>
<organism evidence="1 2">
    <name type="scientific">Alicyclobacillus cellulosilyticus</name>
    <dbReference type="NCBI Taxonomy" id="1003997"/>
    <lineage>
        <taxon>Bacteria</taxon>
        <taxon>Bacillati</taxon>
        <taxon>Bacillota</taxon>
        <taxon>Bacilli</taxon>
        <taxon>Bacillales</taxon>
        <taxon>Alicyclobacillaceae</taxon>
        <taxon>Alicyclobacillus</taxon>
    </lineage>
</organism>
<reference evidence="1" key="1">
    <citation type="journal article" date="2014" name="Int. J. Syst. Evol. Microbiol.">
        <title>Complete genome sequence of Corynebacterium casei LMG S-19264T (=DSM 44701T), isolated from a smear-ripened cheese.</title>
        <authorList>
            <consortium name="US DOE Joint Genome Institute (JGI-PGF)"/>
            <person name="Walter F."/>
            <person name="Albersmeier A."/>
            <person name="Kalinowski J."/>
            <person name="Ruckert C."/>
        </authorList>
    </citation>
    <scope>NUCLEOTIDE SEQUENCE</scope>
    <source>
        <strain evidence="1">JCM 18487</strain>
    </source>
</reference>
<evidence type="ECO:0000313" key="2">
    <source>
        <dbReference type="Proteomes" id="UP000637695"/>
    </source>
</evidence>
<accession>A0A917KAH2</accession>